<sequence length="306" mass="34728">MGGSVVTHTRLMSAEERDAWRRTGIGGSDIAAVLGMNPWKTALEVYLDKIGEAGREEPTERMQLGLSMKGVIARQFSEQTGLRTVRRNMIYAHPQHRHLIATVDRWVVGDGAGLLCKSTGEYSSPEWDGGKVPLVPLLQCQHYMAVMGADHWWVAALVGGNKLKIVRIERDEAMVQRIISQGLQFWEGHVKAGRPPELDGSEGAVRLLRRQFPPDDSCVDSCKLLPREAEDWIAKYRKAEAEEKSAFRRKTEAENRLKQMLGQHERGKAGSVLVEWRTVRSRTGNRQHYRRFRLTVNMNMNLQETE</sequence>
<proteinExistence type="predicted"/>
<gene>
    <name evidence="2" type="ORF">DNH61_12300</name>
</gene>
<reference evidence="2 3" key="1">
    <citation type="submission" date="2018-06" db="EMBL/GenBank/DDBJ databases">
        <title>Paenibacillus imtechensis sp. nov.</title>
        <authorList>
            <person name="Pinnaka A.K."/>
            <person name="Singh H."/>
            <person name="Kaur M."/>
        </authorList>
    </citation>
    <scope>NUCLEOTIDE SEQUENCE [LARGE SCALE GENOMIC DNA]</scope>
    <source>
        <strain evidence="2 3">SMB1</strain>
    </source>
</reference>
<evidence type="ECO:0000313" key="2">
    <source>
        <dbReference type="EMBL" id="PZD95322.1"/>
    </source>
</evidence>
<accession>A0A2W1LJY7</accession>
<dbReference type="InterPro" id="IPR017482">
    <property type="entry name" value="Lambda-type_endonuclease"/>
</dbReference>
<dbReference type="InterPro" id="IPR019080">
    <property type="entry name" value="YqaJ_viral_recombinase"/>
</dbReference>
<comment type="caution">
    <text evidence="2">The sequence shown here is derived from an EMBL/GenBank/DDBJ whole genome shotgun (WGS) entry which is preliminary data.</text>
</comment>
<dbReference type="Gene3D" id="3.90.320.10">
    <property type="match status" value="1"/>
</dbReference>
<dbReference type="InterPro" id="IPR011335">
    <property type="entry name" value="Restrct_endonuc-II-like"/>
</dbReference>
<organism evidence="2 3">
    <name type="scientific">Paenibacillus sambharensis</name>
    <dbReference type="NCBI Taxonomy" id="1803190"/>
    <lineage>
        <taxon>Bacteria</taxon>
        <taxon>Bacillati</taxon>
        <taxon>Bacillota</taxon>
        <taxon>Bacilli</taxon>
        <taxon>Bacillales</taxon>
        <taxon>Paenibacillaceae</taxon>
        <taxon>Paenibacillus</taxon>
    </lineage>
</organism>
<feature type="domain" description="YqaJ viral recombinase" evidence="1">
    <location>
        <begin position="19"/>
        <end position="149"/>
    </location>
</feature>
<name>A0A2W1LJY7_9BACL</name>
<evidence type="ECO:0000313" key="3">
    <source>
        <dbReference type="Proteomes" id="UP000249522"/>
    </source>
</evidence>
<evidence type="ECO:0000259" key="1">
    <source>
        <dbReference type="Pfam" id="PF09588"/>
    </source>
</evidence>
<dbReference type="OrthoDB" id="46225at2"/>
<protein>
    <recommendedName>
        <fullName evidence="1">YqaJ viral recombinase domain-containing protein</fullName>
    </recommendedName>
</protein>
<dbReference type="InterPro" id="IPR011604">
    <property type="entry name" value="PDDEXK-like_dom_sf"/>
</dbReference>
<dbReference type="AlphaFoldDB" id="A0A2W1LJY7"/>
<dbReference type="SUPFAM" id="SSF52980">
    <property type="entry name" value="Restriction endonuclease-like"/>
    <property type="match status" value="1"/>
</dbReference>
<dbReference type="NCBIfam" id="TIGR03033">
    <property type="entry name" value="phage_rel_nuc"/>
    <property type="match status" value="1"/>
</dbReference>
<dbReference type="EMBL" id="QKRB01000044">
    <property type="protein sequence ID" value="PZD95322.1"/>
    <property type="molecule type" value="Genomic_DNA"/>
</dbReference>
<dbReference type="RefSeq" id="WP_111146951.1">
    <property type="nucleotide sequence ID" value="NZ_QKRB01000044.1"/>
</dbReference>
<dbReference type="Pfam" id="PF09588">
    <property type="entry name" value="YqaJ"/>
    <property type="match status" value="1"/>
</dbReference>
<dbReference type="Proteomes" id="UP000249522">
    <property type="component" value="Unassembled WGS sequence"/>
</dbReference>
<keyword evidence="3" id="KW-1185">Reference proteome</keyword>